<feature type="compositionally biased region" description="Basic residues" evidence="2">
    <location>
        <begin position="202"/>
        <end position="211"/>
    </location>
</feature>
<dbReference type="PANTHER" id="PTHR22639">
    <property type="entry name" value="GAG-RELATED PROTEIN"/>
    <property type="match status" value="1"/>
</dbReference>
<evidence type="ECO:0000256" key="1">
    <source>
        <dbReference type="PROSITE-ProRule" id="PRU00047"/>
    </source>
</evidence>
<dbReference type="GeneID" id="77676564"/>
<feature type="domain" description="CCHC-type" evidence="3">
    <location>
        <begin position="76"/>
        <end position="89"/>
    </location>
</feature>
<dbReference type="InterPro" id="IPR036875">
    <property type="entry name" value="Znf_CCHC_sf"/>
</dbReference>
<dbReference type="HOGENOM" id="CLU_101069_0_0_1"/>
<dbReference type="OrthoDB" id="3863715at2759"/>
<dbReference type="PANTHER" id="PTHR22639:SF3">
    <property type="entry name" value="ZINC FINGER CCHC DOMAIN-CONTAINING PROTEIN 3"/>
    <property type="match status" value="1"/>
</dbReference>
<reference evidence="4 5" key="1">
    <citation type="journal article" date="2014" name="Genome Announc.">
        <title>Genome Sequence of the Microsporidian Species Nematocida sp1 Strain ERTm6 (ATCC PRA-372).</title>
        <authorList>
            <person name="Bakowski M.A."/>
            <person name="Priest M."/>
            <person name="Young S."/>
            <person name="Cuomo C.A."/>
            <person name="Troemel E.R."/>
        </authorList>
    </citation>
    <scope>NUCLEOTIDE SEQUENCE [LARGE SCALE GENOMIC DNA]</scope>
    <source>
        <strain evidence="4 5">ERTm6</strain>
    </source>
</reference>
<dbReference type="Pfam" id="PF00098">
    <property type="entry name" value="zf-CCHC"/>
    <property type="match status" value="1"/>
</dbReference>
<dbReference type="AlphaFoldDB" id="A0A086J0E5"/>
<sequence length="243" mass="27513">MHKFSHESMIYLEEIADAELCREIDEMSDNDSICSEIESEIYSLIHFGRSETHKIDHLKKLQPVESNRYFQCSAVCYRCNQSGHLARDCSRPMLACYICKKTDHKKTECPRYFCKLCKKYGHSEAVCPIKQGQIKCSLCMSRSHKAIDCYMSKEKGSTAHICTYCGAGGHALSSCPRMQQNATNSTASTQNLPIKKTEEKKSKNKGKKGKKEKKDKLPSVPVAEVADEGIKKGKKKKRKNVTE</sequence>
<protein>
    <recommendedName>
        <fullName evidence="3">CCHC-type domain-containing protein</fullName>
    </recommendedName>
</protein>
<evidence type="ECO:0000259" key="3">
    <source>
        <dbReference type="PROSITE" id="PS50158"/>
    </source>
</evidence>
<keyword evidence="1" id="KW-0479">Metal-binding</keyword>
<comment type="caution">
    <text evidence="4">The sequence shown here is derived from an EMBL/GenBank/DDBJ whole genome shotgun (WGS) entry which is preliminary data.</text>
</comment>
<feature type="compositionally biased region" description="Basic residues" evidence="2">
    <location>
        <begin position="232"/>
        <end position="243"/>
    </location>
</feature>
<dbReference type="SMART" id="SM00343">
    <property type="entry name" value="ZnF_C2HC"/>
    <property type="match status" value="5"/>
</dbReference>
<dbReference type="RefSeq" id="XP_052904168.1">
    <property type="nucleotide sequence ID" value="XM_053049218.1"/>
</dbReference>
<dbReference type="GO" id="GO:0003723">
    <property type="term" value="F:RNA binding"/>
    <property type="evidence" value="ECO:0007669"/>
    <property type="project" value="InterPro"/>
</dbReference>
<proteinExistence type="predicted"/>
<dbReference type="SUPFAM" id="SSF57756">
    <property type="entry name" value="Retrovirus zinc finger-like domains"/>
    <property type="match status" value="2"/>
</dbReference>
<dbReference type="EMBL" id="AKIJ01000004">
    <property type="protein sequence ID" value="KFG25613.1"/>
    <property type="molecule type" value="Genomic_DNA"/>
</dbReference>
<keyword evidence="1" id="KW-0863">Zinc-finger</keyword>
<evidence type="ECO:0000256" key="2">
    <source>
        <dbReference type="SAM" id="MobiDB-lite"/>
    </source>
</evidence>
<evidence type="ECO:0000313" key="5">
    <source>
        <dbReference type="Proteomes" id="UP000054524"/>
    </source>
</evidence>
<keyword evidence="5" id="KW-1185">Reference proteome</keyword>
<feature type="region of interest" description="Disordered" evidence="2">
    <location>
        <begin position="184"/>
        <end position="243"/>
    </location>
</feature>
<dbReference type="GO" id="GO:0008270">
    <property type="term" value="F:zinc ion binding"/>
    <property type="evidence" value="ECO:0007669"/>
    <property type="project" value="UniProtKB-KW"/>
</dbReference>
<dbReference type="Proteomes" id="UP000054524">
    <property type="component" value="Unassembled WGS sequence"/>
</dbReference>
<dbReference type="PROSITE" id="PS50158">
    <property type="entry name" value="ZF_CCHC"/>
    <property type="match status" value="1"/>
</dbReference>
<dbReference type="InterPro" id="IPR001878">
    <property type="entry name" value="Znf_CCHC"/>
</dbReference>
<organism evidence="4 5">
    <name type="scientific">Nematocida ausubeli (strain ATCC PRA-371 / ERTm2)</name>
    <name type="common">Nematode killer fungus</name>
    <dbReference type="NCBI Taxonomy" id="1913371"/>
    <lineage>
        <taxon>Eukaryota</taxon>
        <taxon>Fungi</taxon>
        <taxon>Fungi incertae sedis</taxon>
        <taxon>Microsporidia</taxon>
        <taxon>Nematocida</taxon>
    </lineage>
</organism>
<gene>
    <name evidence="4" type="ORF">NESG_01591</name>
</gene>
<keyword evidence="1" id="KW-0862">Zinc</keyword>
<name>A0A086J0E5_NEMA1</name>
<dbReference type="InterPro" id="IPR042509">
    <property type="entry name" value="ZCCHC3"/>
</dbReference>
<dbReference type="GO" id="GO:0003690">
    <property type="term" value="F:double-stranded DNA binding"/>
    <property type="evidence" value="ECO:0007669"/>
    <property type="project" value="InterPro"/>
</dbReference>
<accession>A0A086J0E5</accession>
<evidence type="ECO:0000313" key="4">
    <source>
        <dbReference type="EMBL" id="KFG25613.1"/>
    </source>
</evidence>
<dbReference type="Gene3D" id="4.10.60.10">
    <property type="entry name" value="Zinc finger, CCHC-type"/>
    <property type="match status" value="2"/>
</dbReference>